<organism evidence="2 3">
    <name type="scientific">Piromyces finnis</name>
    <dbReference type="NCBI Taxonomy" id="1754191"/>
    <lineage>
        <taxon>Eukaryota</taxon>
        <taxon>Fungi</taxon>
        <taxon>Fungi incertae sedis</taxon>
        <taxon>Chytridiomycota</taxon>
        <taxon>Chytridiomycota incertae sedis</taxon>
        <taxon>Neocallimastigomycetes</taxon>
        <taxon>Neocallimastigales</taxon>
        <taxon>Neocallimastigaceae</taxon>
        <taxon>Piromyces</taxon>
    </lineage>
</organism>
<evidence type="ECO:0000256" key="1">
    <source>
        <dbReference type="SAM" id="Phobius"/>
    </source>
</evidence>
<dbReference type="STRING" id="1754191.A0A1Y1V1I0"/>
<dbReference type="SUPFAM" id="SSF50998">
    <property type="entry name" value="Quinoprotein alcohol dehydrogenase-like"/>
    <property type="match status" value="1"/>
</dbReference>
<dbReference type="OrthoDB" id="63989at2759"/>
<dbReference type="SMART" id="SM00564">
    <property type="entry name" value="PQQ"/>
    <property type="match status" value="2"/>
</dbReference>
<dbReference type="AlphaFoldDB" id="A0A1Y1V1I0"/>
<reference evidence="2 3" key="2">
    <citation type="submission" date="2016-08" db="EMBL/GenBank/DDBJ databases">
        <title>Pervasive Adenine N6-methylation of Active Genes in Fungi.</title>
        <authorList>
            <consortium name="DOE Joint Genome Institute"/>
            <person name="Mondo S.J."/>
            <person name="Dannebaum R.O."/>
            <person name="Kuo R.C."/>
            <person name="Labutti K."/>
            <person name="Haridas S."/>
            <person name="Kuo A."/>
            <person name="Salamov A."/>
            <person name="Ahrendt S.R."/>
            <person name="Lipzen A."/>
            <person name="Sullivan W."/>
            <person name="Andreopoulos W.B."/>
            <person name="Clum A."/>
            <person name="Lindquist E."/>
            <person name="Daum C."/>
            <person name="Ramamoorthy G.K."/>
            <person name="Gryganskyi A."/>
            <person name="Culley D."/>
            <person name="Magnuson J.K."/>
            <person name="James T.Y."/>
            <person name="O'Malley M.A."/>
            <person name="Stajich J.E."/>
            <person name="Spatafora J.W."/>
            <person name="Visel A."/>
            <person name="Grigoriev I.V."/>
        </authorList>
    </citation>
    <scope>NUCLEOTIDE SEQUENCE [LARGE SCALE GENOMIC DNA]</scope>
    <source>
        <strain evidence="3">finn</strain>
    </source>
</reference>
<keyword evidence="1" id="KW-0472">Membrane</keyword>
<protein>
    <submittedName>
        <fullName evidence="2">Uncharacterized protein</fullName>
    </submittedName>
</protein>
<comment type="caution">
    <text evidence="2">The sequence shown here is derived from an EMBL/GenBank/DDBJ whole genome shotgun (WGS) entry which is preliminary data.</text>
</comment>
<name>A0A1Y1V1I0_9FUNG</name>
<evidence type="ECO:0000313" key="2">
    <source>
        <dbReference type="EMBL" id="ORX44370.1"/>
    </source>
</evidence>
<dbReference type="Proteomes" id="UP000193719">
    <property type="component" value="Unassembled WGS sequence"/>
</dbReference>
<keyword evidence="3" id="KW-1185">Reference proteome</keyword>
<feature type="transmembrane region" description="Helical" evidence="1">
    <location>
        <begin position="6"/>
        <end position="22"/>
    </location>
</feature>
<keyword evidence="1" id="KW-0812">Transmembrane</keyword>
<accession>A0A1Y1V1I0</accession>
<dbReference type="InterPro" id="IPR018391">
    <property type="entry name" value="PQQ_b-propeller_rpt"/>
</dbReference>
<keyword evidence="1" id="KW-1133">Transmembrane helix</keyword>
<dbReference type="InterPro" id="IPR011047">
    <property type="entry name" value="Quinoprotein_ADH-like_sf"/>
</dbReference>
<sequence>MILFGNQLSTILFLLVYLIYIFKQGRSQQNSIDKFNESRITSIDVAVVTTLDGNIHGINKKTGERLWTLDIDQGSMVKSKLYDFPDLNSKKPFKEFEEKQLKRKQSNKKIINSSKTSSEYKKGKDEIALRREDIFNEIFIPEPTEDGNIFVMKPGEDLHVLPFSIKALIEQAPFAQNENIYLGSKSTHILVLNPFTGKLIKSYSMDSSFGLKQSSDVIHIGRVGRFKEFIIT</sequence>
<dbReference type="EMBL" id="MCFH01000046">
    <property type="protein sequence ID" value="ORX44370.1"/>
    <property type="molecule type" value="Genomic_DNA"/>
</dbReference>
<evidence type="ECO:0000313" key="3">
    <source>
        <dbReference type="Proteomes" id="UP000193719"/>
    </source>
</evidence>
<gene>
    <name evidence="2" type="ORF">BCR36DRAFT_301810</name>
</gene>
<reference evidence="2 3" key="1">
    <citation type="submission" date="2016-08" db="EMBL/GenBank/DDBJ databases">
        <title>Genomes of anaerobic fungi encode conserved fungal cellulosomes for biomass hydrolysis.</title>
        <authorList>
            <consortium name="DOE Joint Genome Institute"/>
            <person name="Haitjema C.H."/>
            <person name="Gilmore S.P."/>
            <person name="Henske J.K."/>
            <person name="Solomon K.V."/>
            <person name="De Groot R."/>
            <person name="Kuo A."/>
            <person name="Mondo S.J."/>
            <person name="Salamov A.A."/>
            <person name="Labutti K."/>
            <person name="Zhao Z."/>
            <person name="Chiniquy J."/>
            <person name="Barry K."/>
            <person name="Brewer H.M."/>
            <person name="Purvine S.O."/>
            <person name="Wright A.T."/>
            <person name="Boxma B."/>
            <person name="Van Alen T."/>
            <person name="Hackstein J.H."/>
            <person name="Baker S.E."/>
            <person name="Grigoriev I.V."/>
            <person name="O'Malley M.A."/>
        </authorList>
    </citation>
    <scope>NUCLEOTIDE SEQUENCE [LARGE SCALE GENOMIC DNA]</scope>
    <source>
        <strain evidence="3">finn</strain>
    </source>
</reference>
<proteinExistence type="predicted"/>